<evidence type="ECO:0000313" key="6">
    <source>
        <dbReference type="Proteomes" id="UP001602013"/>
    </source>
</evidence>
<dbReference type="PANTHER" id="PTHR42776">
    <property type="entry name" value="SERINE PEPTIDASE S9 FAMILY MEMBER"/>
    <property type="match status" value="1"/>
</dbReference>
<accession>A0ABW6SPI5</accession>
<dbReference type="RefSeq" id="WP_387410582.1">
    <property type="nucleotide sequence ID" value="NZ_JBIASD010000006.1"/>
</dbReference>
<dbReference type="PANTHER" id="PTHR42776:SF27">
    <property type="entry name" value="DIPEPTIDYL PEPTIDASE FAMILY MEMBER 6"/>
    <property type="match status" value="1"/>
</dbReference>
<sequence>MSTVTPDLIVDGAIPRQPVISPDGRWVAYTVAAYTREEQHPSSAIWVAATDASSPPRKLTEGSAGDSDPRWAPDSASLFFGSDRLTRGTTQLYRIPVGGGQAQALTTWKSGVSDCLPLADGRRVAVVAADEPTDEDERRKAERDDAKVWGERVPYGRLRLLDLDTGRLRVVDGLGDRHVVGLAQRPDGGPLAVLTRATPDLDPVIPAGELHLVDPETGKVRDLGPAELDPSALTWWKADGSWHLCYLATTPPGPVGGRAVFDLTVPENGAAEEQNNLTSGMTVCPSGLAQVADGPPLALFADRLDTAIHRLDPKTRRFQPMSRLDGYAGLMTASGSGDVVAVVASTAYEPKDVHAGPPTGRLARLSDTRPELRGITWGTQERLSYQASDGLDLDGLLILPVARTRQDGPFPLITLVHGGPYDRYADQFLLGTSPSAQWLAAAGYAVFLPNPRGGEGRGHAFAASVAGAVGMDEWTDIVSGIDLLIADGVADPDRLGIGGWSHGGFMAAWAVGQTSRFKAAVMGAGISDWGMLLATGEWGIWDAGLGGSCGWEGTGPHRHDQVSPISYASKISTPVLILHGEDDPNVPVGQATYFHRALRRFGVEHEFVVYPREGHPILERNHQLDVLRRTRAWFDRWLADPAPDHR</sequence>
<dbReference type="Gene3D" id="2.120.10.30">
    <property type="entry name" value="TolB, C-terminal domain"/>
    <property type="match status" value="1"/>
</dbReference>
<evidence type="ECO:0000256" key="3">
    <source>
        <dbReference type="SAM" id="MobiDB-lite"/>
    </source>
</evidence>
<keyword evidence="2" id="KW-0720">Serine protease</keyword>
<comment type="caution">
    <text evidence="5">The sequence shown here is derived from an EMBL/GenBank/DDBJ whole genome shotgun (WGS) entry which is preliminary data.</text>
</comment>
<organism evidence="5 6">
    <name type="scientific">Microtetraspora malaysiensis</name>
    <dbReference type="NCBI Taxonomy" id="161358"/>
    <lineage>
        <taxon>Bacteria</taxon>
        <taxon>Bacillati</taxon>
        <taxon>Actinomycetota</taxon>
        <taxon>Actinomycetes</taxon>
        <taxon>Streptosporangiales</taxon>
        <taxon>Streptosporangiaceae</taxon>
        <taxon>Microtetraspora</taxon>
    </lineage>
</organism>
<dbReference type="InterPro" id="IPR001375">
    <property type="entry name" value="Peptidase_S9_cat"/>
</dbReference>
<dbReference type="InterPro" id="IPR011042">
    <property type="entry name" value="6-blade_b-propeller_TolB-like"/>
</dbReference>
<name>A0ABW6SPI5_9ACTN</name>
<gene>
    <name evidence="5" type="ORF">ACFYXI_11470</name>
</gene>
<evidence type="ECO:0000256" key="2">
    <source>
        <dbReference type="ARBA" id="ARBA00022825"/>
    </source>
</evidence>
<dbReference type="Pfam" id="PF00326">
    <property type="entry name" value="Peptidase_S9"/>
    <property type="match status" value="1"/>
</dbReference>
<feature type="domain" description="Peptidase S9 prolyl oligopeptidase catalytic" evidence="4">
    <location>
        <begin position="435"/>
        <end position="639"/>
    </location>
</feature>
<proteinExistence type="predicted"/>
<dbReference type="SUPFAM" id="SSF53474">
    <property type="entry name" value="alpha/beta-Hydrolases"/>
    <property type="match status" value="1"/>
</dbReference>
<feature type="region of interest" description="Disordered" evidence="3">
    <location>
        <begin position="49"/>
        <end position="72"/>
    </location>
</feature>
<keyword evidence="6" id="KW-1185">Reference proteome</keyword>
<evidence type="ECO:0000313" key="5">
    <source>
        <dbReference type="EMBL" id="MFF3666203.1"/>
    </source>
</evidence>
<dbReference type="Pfam" id="PF07676">
    <property type="entry name" value="PD40"/>
    <property type="match status" value="1"/>
</dbReference>
<dbReference type="InterPro" id="IPR029058">
    <property type="entry name" value="AB_hydrolase_fold"/>
</dbReference>
<dbReference type="SUPFAM" id="SSF82171">
    <property type="entry name" value="DPP6 N-terminal domain-like"/>
    <property type="match status" value="1"/>
</dbReference>
<keyword evidence="1" id="KW-0378">Hydrolase</keyword>
<dbReference type="Proteomes" id="UP001602013">
    <property type="component" value="Unassembled WGS sequence"/>
</dbReference>
<evidence type="ECO:0000259" key="4">
    <source>
        <dbReference type="Pfam" id="PF00326"/>
    </source>
</evidence>
<keyword evidence="2" id="KW-0645">Protease</keyword>
<dbReference type="InterPro" id="IPR011659">
    <property type="entry name" value="WD40"/>
</dbReference>
<evidence type="ECO:0000256" key="1">
    <source>
        <dbReference type="ARBA" id="ARBA00022801"/>
    </source>
</evidence>
<dbReference type="Gene3D" id="3.40.50.1820">
    <property type="entry name" value="alpha/beta hydrolase"/>
    <property type="match status" value="1"/>
</dbReference>
<reference evidence="5 6" key="1">
    <citation type="submission" date="2024-10" db="EMBL/GenBank/DDBJ databases">
        <title>The Natural Products Discovery Center: Release of the First 8490 Sequenced Strains for Exploring Actinobacteria Biosynthetic Diversity.</title>
        <authorList>
            <person name="Kalkreuter E."/>
            <person name="Kautsar S.A."/>
            <person name="Yang D."/>
            <person name="Bader C.D."/>
            <person name="Teijaro C.N."/>
            <person name="Fluegel L."/>
            <person name="Davis C.M."/>
            <person name="Simpson J.R."/>
            <person name="Lauterbach L."/>
            <person name="Steele A.D."/>
            <person name="Gui C."/>
            <person name="Meng S."/>
            <person name="Li G."/>
            <person name="Viehrig K."/>
            <person name="Ye F."/>
            <person name="Su P."/>
            <person name="Kiefer A.F."/>
            <person name="Nichols A."/>
            <person name="Cepeda A.J."/>
            <person name="Yan W."/>
            <person name="Fan B."/>
            <person name="Jiang Y."/>
            <person name="Adhikari A."/>
            <person name="Zheng C.-J."/>
            <person name="Schuster L."/>
            <person name="Cowan T.M."/>
            <person name="Smanski M.J."/>
            <person name="Chevrette M.G."/>
            <person name="De Carvalho L.P.S."/>
            <person name="Shen B."/>
        </authorList>
    </citation>
    <scope>NUCLEOTIDE SEQUENCE [LARGE SCALE GENOMIC DNA]</scope>
    <source>
        <strain evidence="5 6">NPDC002173</strain>
    </source>
</reference>
<protein>
    <submittedName>
        <fullName evidence="5">Prolyl oligopeptidase family serine peptidase</fullName>
    </submittedName>
</protein>
<dbReference type="EMBL" id="JBIASD010000006">
    <property type="protein sequence ID" value="MFF3666203.1"/>
    <property type="molecule type" value="Genomic_DNA"/>
</dbReference>